<feature type="coiled-coil region" evidence="1">
    <location>
        <begin position="23"/>
        <end position="57"/>
    </location>
</feature>
<feature type="transmembrane region" description="Helical" evidence="2">
    <location>
        <begin position="6"/>
        <end position="26"/>
    </location>
</feature>
<accession>A0A023MGX7</accession>
<proteinExistence type="predicted"/>
<organism evidence="3 4">
    <name type="scientific">Escherichia phage vB_EcoS_FFH_1</name>
    <dbReference type="NCBI Taxonomy" id="1446489"/>
    <lineage>
        <taxon>Viruses</taxon>
        <taxon>Duplodnaviria</taxon>
        <taxon>Heunggongvirae</taxon>
        <taxon>Uroviricota</taxon>
        <taxon>Caudoviricetes</taxon>
        <taxon>Demerecviridae</taxon>
        <taxon>Markadamsvirinae</taxon>
        <taxon>Tequintavirus</taxon>
        <taxon>Tequintavirus FFH1</taxon>
    </lineage>
</organism>
<protein>
    <submittedName>
        <fullName evidence="3">Uncharacterized protein</fullName>
    </submittedName>
</protein>
<sequence>METLFLLMLVGSLLVILALLLICNILNNKNLELKCENQILNRELKQYNLAAHKLLDKLENK</sequence>
<name>A0A023MGX7_9CAUD</name>
<evidence type="ECO:0000313" key="3">
    <source>
        <dbReference type="EMBL" id="AHN83451.1"/>
    </source>
</evidence>
<dbReference type="EMBL" id="KJ190157">
    <property type="protein sequence ID" value="AHN83451.1"/>
    <property type="molecule type" value="Genomic_DNA"/>
</dbReference>
<keyword evidence="2" id="KW-1133">Transmembrane helix</keyword>
<keyword evidence="2" id="KW-0812">Transmembrane</keyword>
<evidence type="ECO:0000256" key="1">
    <source>
        <dbReference type="SAM" id="Coils"/>
    </source>
</evidence>
<dbReference type="KEGG" id="vg:19486986"/>
<keyword evidence="4" id="KW-1185">Reference proteome</keyword>
<keyword evidence="2" id="KW-0472">Membrane</keyword>
<evidence type="ECO:0000256" key="2">
    <source>
        <dbReference type="SAM" id="Phobius"/>
    </source>
</evidence>
<keyword evidence="1" id="KW-0175">Coiled coil</keyword>
<dbReference type="GeneID" id="19486986"/>
<dbReference type="Proteomes" id="UP000026908">
    <property type="component" value="Segment"/>
</dbReference>
<evidence type="ECO:0000313" key="4">
    <source>
        <dbReference type="Proteomes" id="UP000026908"/>
    </source>
</evidence>
<dbReference type="RefSeq" id="YP_009031640.1">
    <property type="nucleotide sequence ID" value="NC_024139.1"/>
</dbReference>
<reference evidence="3 4" key="1">
    <citation type="journal article" date="2014" name="Genome Announc.">
        <title>Complete Genome Sequences of Two Escherichia coli O157:H7 Phages Effective in Limiting Contamination of Food Products.</title>
        <authorList>
            <person name="Hong Y."/>
            <person name="Pan Y."/>
            <person name="Harman N.J."/>
            <person name="Ebner P.D."/>
        </authorList>
    </citation>
    <scope>NUCLEOTIDE SEQUENCE [LARGE SCALE GENOMIC DNA]</scope>
</reference>